<name>A0A2Z3GTQ6_9BACT</name>
<evidence type="ECO:0000256" key="7">
    <source>
        <dbReference type="ARBA" id="ARBA00022801"/>
    </source>
</evidence>
<dbReference type="FunFam" id="3.20.20.300:FF:000005">
    <property type="entry name" value="Periplasmic beta-glucosidase"/>
    <property type="match status" value="1"/>
</dbReference>
<evidence type="ECO:0000313" key="13">
    <source>
        <dbReference type="Proteomes" id="UP000245999"/>
    </source>
</evidence>
<dbReference type="Pfam" id="PF01915">
    <property type="entry name" value="Glyco_hydro_3_C"/>
    <property type="match status" value="1"/>
</dbReference>
<evidence type="ECO:0000256" key="8">
    <source>
        <dbReference type="ARBA" id="ARBA00023295"/>
    </source>
</evidence>
<evidence type="ECO:0000256" key="4">
    <source>
        <dbReference type="ARBA" id="ARBA00012744"/>
    </source>
</evidence>
<evidence type="ECO:0000259" key="11">
    <source>
        <dbReference type="SMART" id="SM01217"/>
    </source>
</evidence>
<dbReference type="RefSeq" id="WP_109657460.1">
    <property type="nucleotide sequence ID" value="NZ_CP029145.1"/>
</dbReference>
<dbReference type="PANTHER" id="PTHR30620">
    <property type="entry name" value="PERIPLASMIC BETA-GLUCOSIDASE-RELATED"/>
    <property type="match status" value="1"/>
</dbReference>
<keyword evidence="8" id="KW-0326">Glycosidase</keyword>
<evidence type="ECO:0000256" key="1">
    <source>
        <dbReference type="ARBA" id="ARBA00000448"/>
    </source>
</evidence>
<reference evidence="13" key="1">
    <citation type="submission" date="2018-04" db="EMBL/GenBank/DDBJ databases">
        <title>Complete genome of Antarctic heterotrophic bacterium Hymenobacter nivis.</title>
        <authorList>
            <person name="Terashima M."/>
        </authorList>
    </citation>
    <scope>NUCLEOTIDE SEQUENCE [LARGE SCALE GENOMIC DNA]</scope>
    <source>
        <strain evidence="13">NBRC 111535</strain>
    </source>
</reference>
<dbReference type="InterPro" id="IPR026891">
    <property type="entry name" value="Fn3-like"/>
</dbReference>
<dbReference type="FunFam" id="3.40.50.1700:FF:000004">
    <property type="entry name" value="Periplasmic beta-glucosidase"/>
    <property type="match status" value="1"/>
</dbReference>
<keyword evidence="13" id="KW-1185">Reference proteome</keyword>
<keyword evidence="5 10" id="KW-0732">Signal</keyword>
<dbReference type="SUPFAM" id="SSF51445">
    <property type="entry name" value="(Trans)glycosidases"/>
    <property type="match status" value="1"/>
</dbReference>
<dbReference type="InterPro" id="IPR001764">
    <property type="entry name" value="Glyco_hydro_3_N"/>
</dbReference>
<evidence type="ECO:0000313" key="12">
    <source>
        <dbReference type="EMBL" id="AWM34425.1"/>
    </source>
</evidence>
<feature type="signal peptide" evidence="10">
    <location>
        <begin position="1"/>
        <end position="25"/>
    </location>
</feature>
<dbReference type="FunFam" id="2.60.40.10:FF:000495">
    <property type="entry name" value="Periplasmic beta-glucosidase"/>
    <property type="match status" value="1"/>
</dbReference>
<dbReference type="Gene3D" id="3.20.20.300">
    <property type="entry name" value="Glycoside hydrolase, family 3, N-terminal domain"/>
    <property type="match status" value="1"/>
</dbReference>
<dbReference type="InterPro" id="IPR002772">
    <property type="entry name" value="Glyco_hydro_3_C"/>
</dbReference>
<dbReference type="NCBIfam" id="NF011678">
    <property type="entry name" value="PRK15098.1"/>
    <property type="match status" value="1"/>
</dbReference>
<dbReference type="InterPro" id="IPR051915">
    <property type="entry name" value="Cellulose_Degrad_GH3"/>
</dbReference>
<proteinExistence type="inferred from homology"/>
<evidence type="ECO:0000256" key="6">
    <source>
        <dbReference type="ARBA" id="ARBA00022764"/>
    </source>
</evidence>
<dbReference type="EC" id="3.2.1.21" evidence="4"/>
<feature type="domain" description="Fibronectin type III-like" evidence="11">
    <location>
        <begin position="694"/>
        <end position="763"/>
    </location>
</feature>
<dbReference type="InterPro" id="IPR036881">
    <property type="entry name" value="Glyco_hydro_3_C_sf"/>
</dbReference>
<evidence type="ECO:0000256" key="3">
    <source>
        <dbReference type="ARBA" id="ARBA00005336"/>
    </source>
</evidence>
<accession>A0A2Z3GTQ6</accession>
<dbReference type="SUPFAM" id="SSF52279">
    <property type="entry name" value="Beta-D-glucan exohydrolase, C-terminal domain"/>
    <property type="match status" value="1"/>
</dbReference>
<evidence type="ECO:0000256" key="5">
    <source>
        <dbReference type="ARBA" id="ARBA00022729"/>
    </source>
</evidence>
<dbReference type="OrthoDB" id="9805821at2"/>
<dbReference type="InterPro" id="IPR013783">
    <property type="entry name" value="Ig-like_fold"/>
</dbReference>
<dbReference type="SMART" id="SM01217">
    <property type="entry name" value="Fn3_like"/>
    <property type="match status" value="1"/>
</dbReference>
<dbReference type="PRINTS" id="PR00133">
    <property type="entry name" value="GLHYDRLASE3"/>
</dbReference>
<dbReference type="EMBL" id="CP029145">
    <property type="protein sequence ID" value="AWM34425.1"/>
    <property type="molecule type" value="Genomic_DNA"/>
</dbReference>
<organism evidence="12 13">
    <name type="scientific">Hymenobacter nivis</name>
    <dbReference type="NCBI Taxonomy" id="1850093"/>
    <lineage>
        <taxon>Bacteria</taxon>
        <taxon>Pseudomonadati</taxon>
        <taxon>Bacteroidota</taxon>
        <taxon>Cytophagia</taxon>
        <taxon>Cytophagales</taxon>
        <taxon>Hymenobacteraceae</taxon>
        <taxon>Hymenobacter</taxon>
    </lineage>
</organism>
<comment type="similarity">
    <text evidence="3">Belongs to the glycosyl hydrolase 3 family.</text>
</comment>
<dbReference type="Pfam" id="PF00933">
    <property type="entry name" value="Glyco_hydro_3"/>
    <property type="match status" value="1"/>
</dbReference>
<dbReference type="GO" id="GO:0042597">
    <property type="term" value="C:periplasmic space"/>
    <property type="evidence" value="ECO:0007669"/>
    <property type="project" value="UniProtKB-SubCell"/>
</dbReference>
<dbReference type="InterPro" id="IPR017853">
    <property type="entry name" value="GH"/>
</dbReference>
<comment type="subcellular location">
    <subcellularLocation>
        <location evidence="2">Periplasm</location>
    </subcellularLocation>
</comment>
<dbReference type="Gene3D" id="3.40.50.1700">
    <property type="entry name" value="Glycoside hydrolase family 3 C-terminal domain"/>
    <property type="match status" value="1"/>
</dbReference>
<dbReference type="InterPro" id="IPR036962">
    <property type="entry name" value="Glyco_hydro_3_N_sf"/>
</dbReference>
<dbReference type="Pfam" id="PF14310">
    <property type="entry name" value="Fn3-like"/>
    <property type="match status" value="1"/>
</dbReference>
<dbReference type="GO" id="GO:0009251">
    <property type="term" value="P:glucan catabolic process"/>
    <property type="evidence" value="ECO:0007669"/>
    <property type="project" value="TreeGrafter"/>
</dbReference>
<keyword evidence="7" id="KW-0378">Hydrolase</keyword>
<evidence type="ECO:0000256" key="9">
    <source>
        <dbReference type="ARBA" id="ARBA00067498"/>
    </source>
</evidence>
<dbReference type="Gene3D" id="2.60.40.10">
    <property type="entry name" value="Immunoglobulins"/>
    <property type="match status" value="1"/>
</dbReference>
<dbReference type="KEGG" id="hnv:DDQ68_17515"/>
<gene>
    <name evidence="12" type="ORF">DDQ68_17515</name>
</gene>
<dbReference type="Proteomes" id="UP000245999">
    <property type="component" value="Chromosome"/>
</dbReference>
<dbReference type="AlphaFoldDB" id="A0A2Z3GTQ6"/>
<comment type="catalytic activity">
    <reaction evidence="1">
        <text>Hydrolysis of terminal, non-reducing beta-D-glucosyl residues with release of beta-D-glucose.</text>
        <dbReference type="EC" id="3.2.1.21"/>
    </reaction>
</comment>
<feature type="chain" id="PRO_5016414538" description="Periplasmic beta-glucosidase" evidence="10">
    <location>
        <begin position="26"/>
        <end position="775"/>
    </location>
</feature>
<evidence type="ECO:0000256" key="10">
    <source>
        <dbReference type="SAM" id="SignalP"/>
    </source>
</evidence>
<dbReference type="PANTHER" id="PTHR30620:SF16">
    <property type="entry name" value="LYSOSOMAL BETA GLUCOSIDASE"/>
    <property type="match status" value="1"/>
</dbReference>
<evidence type="ECO:0000256" key="2">
    <source>
        <dbReference type="ARBA" id="ARBA00004418"/>
    </source>
</evidence>
<keyword evidence="6" id="KW-0574">Periplasm</keyword>
<protein>
    <recommendedName>
        <fullName evidence="9">Periplasmic beta-glucosidase</fullName>
        <ecNumber evidence="4">3.2.1.21</ecNumber>
    </recommendedName>
</protein>
<sequence length="775" mass="83947">MTQSTRICGAFFLLTLGLGARPAAAQQAAAPKTTLPAPDAKMTAFVDNLLGKMTPEEKIGQLNLVSVGFDVTGPVVSKDVDANIRKGRVGAVLNTYTPVAARKLQALAVKESRLHIPLILGYDVIHGHRTIFPVPLGLAASWDLPAMEKTARIAADEASADGVNWMYSPMVDIARDPRWGRIMEGSGEDPYLGSQIARAMVRGYQGPDNDMTRPDRVMACLKHFALYGAAEAGREYNTTDMSLQRMYNEYLPPYKAAVEAGVGSVMSSFNDVNGIPATANKFLMTDLLRTQWGFNGFVATDYTAINELEAHGLGDDKKVSELAMNAGIDMDMVGEIFLNNLAKNLADGTVTQAQIDQACRRVLEAKYRLGLFRDPYHGVSEKRAKATLMKPQYLADARDVARRSFVLLKNDKQTLPLKKTGSIALVGPLANRQRDMIGSWSGAGDWKQAVSVEQGLRTAAPGLKITYAQGANVADDPQMIDRLNAYGGELNIDPRAPEALIAEAVAAAQSADVVVAVVGESQGMTGEAASRADIGLPGHQLDLLKALKATGKPLVVVLMNGRPLTLPWEDQNADAILETWFSGTQGGHAVADVLFGAYNPAGKITATFPRAVGQIPIYYNHKSTGRPYAGVKLDKYKSRYLDLPNDPLYPFGYGLSYTTFSISKPILSAATIPMAGALDVTVTVQNTGTTDGEEVVQLYLRDVVGTSTRPVQELKNFQKVLLKKGESRQLTFHLTVEDLKYYNNNLQFVAEPGEFQVMVGSNSRDVQMASFTLTQ</sequence>
<dbReference type="GO" id="GO:0008422">
    <property type="term" value="F:beta-glucosidase activity"/>
    <property type="evidence" value="ECO:0007669"/>
    <property type="project" value="UniProtKB-EC"/>
</dbReference>